<feature type="compositionally biased region" description="Polar residues" evidence="2">
    <location>
        <begin position="1"/>
        <end position="11"/>
    </location>
</feature>
<dbReference type="SUPFAM" id="SSF48371">
    <property type="entry name" value="ARM repeat"/>
    <property type="match status" value="1"/>
</dbReference>
<dbReference type="Gene3D" id="1.25.40.180">
    <property type="match status" value="1"/>
</dbReference>
<feature type="non-terminal residue" evidence="4">
    <location>
        <position position="1"/>
    </location>
</feature>
<dbReference type="Pfam" id="PF02854">
    <property type="entry name" value="MIF4G"/>
    <property type="match status" value="1"/>
</dbReference>
<evidence type="ECO:0000313" key="4">
    <source>
        <dbReference type="EMBL" id="GMR35369.1"/>
    </source>
</evidence>
<keyword evidence="5" id="KW-1185">Reference proteome</keyword>
<keyword evidence="1" id="KW-0175">Coiled coil</keyword>
<dbReference type="GO" id="GO:0016281">
    <property type="term" value="C:eukaryotic translation initiation factor 4F complex"/>
    <property type="evidence" value="ECO:0007669"/>
    <property type="project" value="TreeGrafter"/>
</dbReference>
<name>A0AAN4Z939_9BILA</name>
<comment type="caution">
    <text evidence="4">The sequence shown here is derived from an EMBL/GenBank/DDBJ whole genome shotgun (WGS) entry which is preliminary data.</text>
</comment>
<dbReference type="EMBL" id="BTRK01000002">
    <property type="protein sequence ID" value="GMR35369.1"/>
    <property type="molecule type" value="Genomic_DNA"/>
</dbReference>
<proteinExistence type="predicted"/>
<accession>A0AAN4Z939</accession>
<dbReference type="AlphaFoldDB" id="A0AAN4Z939"/>
<feature type="coiled-coil region" evidence="1">
    <location>
        <begin position="133"/>
        <end position="160"/>
    </location>
</feature>
<feature type="domain" description="MIF4G" evidence="3">
    <location>
        <begin position="37"/>
        <end position="138"/>
    </location>
</feature>
<dbReference type="PANTHER" id="PTHR23253">
    <property type="entry name" value="EUKARYOTIC TRANSLATION INITIATION FACTOR 4 GAMMA"/>
    <property type="match status" value="1"/>
</dbReference>
<feature type="compositionally biased region" description="Basic and acidic residues" evidence="2">
    <location>
        <begin position="16"/>
        <end position="29"/>
    </location>
</feature>
<evidence type="ECO:0000313" key="5">
    <source>
        <dbReference type="Proteomes" id="UP001328107"/>
    </source>
</evidence>
<dbReference type="PANTHER" id="PTHR23253:SF78">
    <property type="entry name" value="EUKARYOTIC TRANSLATION INITIATION FACTOR 4G1, ISOFORM B-RELATED"/>
    <property type="match status" value="1"/>
</dbReference>
<evidence type="ECO:0000259" key="3">
    <source>
        <dbReference type="Pfam" id="PF02854"/>
    </source>
</evidence>
<evidence type="ECO:0000256" key="1">
    <source>
        <dbReference type="SAM" id="Coils"/>
    </source>
</evidence>
<dbReference type="InterPro" id="IPR003890">
    <property type="entry name" value="MIF4G-like_typ-3"/>
</dbReference>
<dbReference type="GO" id="GO:0003729">
    <property type="term" value="F:mRNA binding"/>
    <property type="evidence" value="ECO:0007669"/>
    <property type="project" value="TreeGrafter"/>
</dbReference>
<dbReference type="GO" id="GO:0003743">
    <property type="term" value="F:translation initiation factor activity"/>
    <property type="evidence" value="ECO:0007669"/>
    <property type="project" value="TreeGrafter"/>
</dbReference>
<feature type="region of interest" description="Disordered" evidence="2">
    <location>
        <begin position="1"/>
        <end position="29"/>
    </location>
</feature>
<protein>
    <recommendedName>
        <fullName evidence="3">MIF4G domain-containing protein</fullName>
    </recommendedName>
</protein>
<organism evidence="4 5">
    <name type="scientific">Pristionchus mayeri</name>
    <dbReference type="NCBI Taxonomy" id="1317129"/>
    <lineage>
        <taxon>Eukaryota</taxon>
        <taxon>Metazoa</taxon>
        <taxon>Ecdysozoa</taxon>
        <taxon>Nematoda</taxon>
        <taxon>Chromadorea</taxon>
        <taxon>Rhabditida</taxon>
        <taxon>Rhabditina</taxon>
        <taxon>Diplogasteromorpha</taxon>
        <taxon>Diplogasteroidea</taxon>
        <taxon>Neodiplogasteridae</taxon>
        <taxon>Pristionchus</taxon>
    </lineage>
</organism>
<sequence>RRVHTNVQLHTAEQPWRPERGTGVDESEASKKRLNLEKVRELLEHITPDTKDALLKVFIENKVYETPFLSQIISLIFDKAVEDPTFCSLCADICQQLTEEEMILNKCNISNVRNAILVRAQEAFMTKNQDEFVKKKKIEIDSEEDENKKVEMETELIEAQTSSGCGNSETLR</sequence>
<gene>
    <name evidence="4" type="ORF">PMAYCL1PPCAC_05561</name>
</gene>
<dbReference type="InterPro" id="IPR016024">
    <property type="entry name" value="ARM-type_fold"/>
</dbReference>
<dbReference type="Proteomes" id="UP001328107">
    <property type="component" value="Unassembled WGS sequence"/>
</dbReference>
<evidence type="ECO:0000256" key="2">
    <source>
        <dbReference type="SAM" id="MobiDB-lite"/>
    </source>
</evidence>
<reference evidence="5" key="1">
    <citation type="submission" date="2022-10" db="EMBL/GenBank/DDBJ databases">
        <title>Genome assembly of Pristionchus species.</title>
        <authorList>
            <person name="Yoshida K."/>
            <person name="Sommer R.J."/>
        </authorList>
    </citation>
    <scope>NUCLEOTIDE SEQUENCE [LARGE SCALE GENOMIC DNA]</scope>
    <source>
        <strain evidence="5">RS5460</strain>
    </source>
</reference>